<comment type="caution">
    <text evidence="1">The sequence shown here is derived from an EMBL/GenBank/DDBJ whole genome shotgun (WGS) entry which is preliminary data.</text>
</comment>
<proteinExistence type="predicted"/>
<protein>
    <submittedName>
        <fullName evidence="1">Uncharacterized protein</fullName>
    </submittedName>
</protein>
<name>A0A934M2V1_9RHOB</name>
<evidence type="ECO:0000313" key="1">
    <source>
        <dbReference type="EMBL" id="MBI6629189.1"/>
    </source>
</evidence>
<dbReference type="Proteomes" id="UP000613255">
    <property type="component" value="Unassembled WGS sequence"/>
</dbReference>
<evidence type="ECO:0000313" key="2">
    <source>
        <dbReference type="Proteomes" id="UP000613255"/>
    </source>
</evidence>
<dbReference type="EMBL" id="JAEIJD010000002">
    <property type="protein sequence ID" value="MBI6629189.1"/>
    <property type="molecule type" value="Genomic_DNA"/>
</dbReference>
<organism evidence="1 2">
    <name type="scientific">Pontibaca salina</name>
    <dbReference type="NCBI Taxonomy" id="2795731"/>
    <lineage>
        <taxon>Bacteria</taxon>
        <taxon>Pseudomonadati</taxon>
        <taxon>Pseudomonadota</taxon>
        <taxon>Alphaproteobacteria</taxon>
        <taxon>Rhodobacterales</taxon>
        <taxon>Roseobacteraceae</taxon>
        <taxon>Pontibaca</taxon>
    </lineage>
</organism>
<dbReference type="RefSeq" id="WP_198685185.1">
    <property type="nucleotide sequence ID" value="NZ_JAEIJD010000002.1"/>
</dbReference>
<sequence length="130" mass="14576">MMEDASVKKIRRILKSPEAITQVSTALNQPDSATSEAEVVGLAEPNLSRRLRRDHIAPEVLERLTRSSKKLEMPRDPTQARRDCPQTYSDFNTWFRAKTCGMVHGWKNCIERSGCSIPVKACVPDGFAMG</sequence>
<keyword evidence="2" id="KW-1185">Reference proteome</keyword>
<reference evidence="1" key="1">
    <citation type="submission" date="2020-12" db="EMBL/GenBank/DDBJ databases">
        <title>Pontibaca salina gen. nov., sp. nov., isolated from marine sediment.</title>
        <authorList>
            <person name="Bo J."/>
            <person name="Wang S."/>
            <person name="Song X."/>
            <person name="Du Z."/>
        </authorList>
    </citation>
    <scope>NUCLEOTIDE SEQUENCE</scope>
    <source>
        <strain evidence="1">S1109L</strain>
    </source>
</reference>
<dbReference type="AlphaFoldDB" id="A0A934M2V1"/>
<accession>A0A934M2V1</accession>
<gene>
    <name evidence="1" type="ORF">JAO82_04765</name>
</gene>